<organism evidence="1 2">
    <name type="scientific">Caedimonas varicaedens</name>
    <dbReference type="NCBI Taxonomy" id="1629334"/>
    <lineage>
        <taxon>Bacteria</taxon>
        <taxon>Pseudomonadati</taxon>
        <taxon>Pseudomonadota</taxon>
        <taxon>Alphaproteobacteria</taxon>
        <taxon>Holosporales</taxon>
        <taxon>Caedimonadaceae</taxon>
        <taxon>Caedimonas</taxon>
    </lineage>
</organism>
<reference evidence="1 2" key="1">
    <citation type="submission" date="2015-03" db="EMBL/GenBank/DDBJ databases">
        <title>Caedibacter varicaedens, whole genome shotgun sequence.</title>
        <authorList>
            <person name="Suzuki H."/>
            <person name="Dapper A.L."/>
            <person name="Gibson A.K."/>
            <person name="Jackson C."/>
            <person name="Lee H."/>
            <person name="Pejaver V.R."/>
            <person name="Doak T."/>
            <person name="Lynch M."/>
        </authorList>
    </citation>
    <scope>NUCLEOTIDE SEQUENCE [LARGE SCALE GENOMIC DNA]</scope>
</reference>
<dbReference type="Proteomes" id="UP000036771">
    <property type="component" value="Unassembled WGS sequence"/>
</dbReference>
<sequence>MNKKILFIFLYIFTLLPQAISASLLIGDKPSPALVQVFNILGIKTDGTAQTLNKIAQKDFLRKSGQERWEMGKKYEDKRDQLLPVFKELGVIDVVWPSAQQYQHIIIHGSTVTGMRQRLAFLNVLWNQGIRGENIVFFVGERSLDPKKESREILFHQKFSDIPFREGWQLPKKMPKTEADAAVLLWDQIISNEDLRIKNVLFIRVPMIRFSETGKLRRAQTKDTIEAWLDKSPISGKCLAISNNPYIPYQHQTMLKTLGERNCDRQLQVETVGAAADTDISVAVHLDNIARWLYTELQMP</sequence>
<gene>
    <name evidence="1" type="ORF">Cva_00976</name>
</gene>
<proteinExistence type="predicted"/>
<dbReference type="STRING" id="1629334.Cva_00976"/>
<evidence type="ECO:0000313" key="2">
    <source>
        <dbReference type="Proteomes" id="UP000036771"/>
    </source>
</evidence>
<protein>
    <submittedName>
        <fullName evidence="1">Uncharacterized protein</fullName>
    </submittedName>
</protein>
<evidence type="ECO:0000313" key="1">
    <source>
        <dbReference type="EMBL" id="GAO98327.1"/>
    </source>
</evidence>
<name>A0A0K8MCX9_9PROT</name>
<comment type="caution">
    <text evidence="1">The sequence shown here is derived from an EMBL/GenBank/DDBJ whole genome shotgun (WGS) entry which is preliminary data.</text>
</comment>
<dbReference type="OrthoDB" id="8477607at2"/>
<dbReference type="EMBL" id="BBVC01000043">
    <property type="protein sequence ID" value="GAO98327.1"/>
    <property type="molecule type" value="Genomic_DNA"/>
</dbReference>
<dbReference type="AlphaFoldDB" id="A0A0K8MCX9"/>
<keyword evidence="2" id="KW-1185">Reference proteome</keyword>
<accession>A0A0K8MCX9</accession>